<organism evidence="1">
    <name type="scientific">Megaviridae environmental sample</name>
    <dbReference type="NCBI Taxonomy" id="1737588"/>
    <lineage>
        <taxon>Viruses</taxon>
        <taxon>Varidnaviria</taxon>
        <taxon>Bamfordvirae</taxon>
        <taxon>Nucleocytoviricota</taxon>
        <taxon>Megaviricetes</taxon>
        <taxon>Imitervirales</taxon>
        <taxon>Mimiviridae</taxon>
        <taxon>environmental samples</taxon>
    </lineage>
</organism>
<reference evidence="1" key="1">
    <citation type="journal article" date="2019" name="Philos. Trans. R. Soc. Lond., B, Biol. Sci.">
        <title>Targeted metagenomic recovery of four divergent viruses reveals shared and distinctive characteristics of giant viruses of marine eukaryotes.</title>
        <authorList>
            <person name="Needham D.M."/>
            <person name="Poirier C."/>
            <person name="Hehenberger E."/>
            <person name="Jimenez V."/>
            <person name="Swalwell J.E."/>
            <person name="Santoro A.E."/>
            <person name="Worden A.Z."/>
        </authorList>
    </citation>
    <scope>NUCLEOTIDE SEQUENCE</scope>
    <source>
        <strain evidence="1">MPacV-611</strain>
    </source>
</reference>
<proteinExistence type="predicted"/>
<evidence type="ECO:0000313" key="1">
    <source>
        <dbReference type="EMBL" id="QFG74664.1"/>
    </source>
</evidence>
<sequence>MSRHFFVNPSYFFKELEKESTKQKTKILYLAVNQYNNTQFNDLRINFLNKSIENLDEINIDDYKQKIENLWDNKDSKSRYEYSLYLNMLLNNLHKFN</sequence>
<accession>A0A5J6VMH7</accession>
<dbReference type="EMBL" id="MN448289">
    <property type="protein sequence ID" value="QFG74664.1"/>
    <property type="molecule type" value="Genomic_DNA"/>
</dbReference>
<protein>
    <submittedName>
        <fullName evidence="1">Uncharacterized protein</fullName>
    </submittedName>
</protein>
<name>A0A5J6VMH7_9VIRU</name>